<keyword evidence="2" id="KW-1185">Reference proteome</keyword>
<dbReference type="Gene3D" id="3.80.10.10">
    <property type="entry name" value="Ribonuclease Inhibitor"/>
    <property type="match status" value="1"/>
</dbReference>
<dbReference type="SUPFAM" id="SSF52058">
    <property type="entry name" value="L domain-like"/>
    <property type="match status" value="1"/>
</dbReference>
<organism evidence="1 2">
    <name type="scientific">Aphidius gifuensis</name>
    <name type="common">Parasitoid wasp</name>
    <dbReference type="NCBI Taxonomy" id="684658"/>
    <lineage>
        <taxon>Eukaryota</taxon>
        <taxon>Metazoa</taxon>
        <taxon>Ecdysozoa</taxon>
        <taxon>Arthropoda</taxon>
        <taxon>Hexapoda</taxon>
        <taxon>Insecta</taxon>
        <taxon>Pterygota</taxon>
        <taxon>Neoptera</taxon>
        <taxon>Endopterygota</taxon>
        <taxon>Hymenoptera</taxon>
        <taxon>Apocrita</taxon>
        <taxon>Ichneumonoidea</taxon>
        <taxon>Braconidae</taxon>
        <taxon>Aphidiinae</taxon>
        <taxon>Aphidius</taxon>
    </lineage>
</organism>
<accession>A0A834Y673</accession>
<dbReference type="OrthoDB" id="10257471at2759"/>
<gene>
    <name evidence="1" type="ORF">HCN44_006048</name>
</gene>
<evidence type="ECO:0000313" key="2">
    <source>
        <dbReference type="Proteomes" id="UP000639338"/>
    </source>
</evidence>
<dbReference type="EMBL" id="JACMRX010000001">
    <property type="protein sequence ID" value="KAF7997477.1"/>
    <property type="molecule type" value="Genomic_DNA"/>
</dbReference>
<dbReference type="AlphaFoldDB" id="A0A834Y673"/>
<sequence length="195" mass="22444">MSEQQMSVEKKVRSDIIIKDFLSETSSTDLINRLPSECLAKIFMCLDVFDRMEMRENFPTQVLSSLPKGVDEITLSNFRMTLFDCTLKKFHGLRILDLTNYTLNKNTMREIAKKTTIVKLLLRECVIKNKDAALISNPINLETLHLKGSRITEKCYVMNLLIQLIKQGYVNKSDDEKSETIYGIISLLMKPLSKD</sequence>
<name>A0A834Y673_APHGI</name>
<comment type="caution">
    <text evidence="1">The sequence shown here is derived from an EMBL/GenBank/DDBJ whole genome shotgun (WGS) entry which is preliminary data.</text>
</comment>
<dbReference type="InterPro" id="IPR032675">
    <property type="entry name" value="LRR_dom_sf"/>
</dbReference>
<protein>
    <submittedName>
        <fullName evidence="1">Uncharacterized protein</fullName>
    </submittedName>
</protein>
<evidence type="ECO:0000313" key="1">
    <source>
        <dbReference type="EMBL" id="KAF7997477.1"/>
    </source>
</evidence>
<dbReference type="Proteomes" id="UP000639338">
    <property type="component" value="Unassembled WGS sequence"/>
</dbReference>
<proteinExistence type="predicted"/>
<reference evidence="1 2" key="1">
    <citation type="submission" date="2020-08" db="EMBL/GenBank/DDBJ databases">
        <title>Aphidius gifuensis genome sequencing and assembly.</title>
        <authorList>
            <person name="Du Z."/>
        </authorList>
    </citation>
    <scope>NUCLEOTIDE SEQUENCE [LARGE SCALE GENOMIC DNA]</scope>
    <source>
        <strain evidence="1">YNYX2018</strain>
        <tissue evidence="1">Adults</tissue>
    </source>
</reference>